<dbReference type="Gene3D" id="1.10.240.10">
    <property type="entry name" value="Tyrosyl-Transfer RNA Synthetase"/>
    <property type="match status" value="1"/>
</dbReference>
<dbReference type="GO" id="GO:0005739">
    <property type="term" value="C:mitochondrion"/>
    <property type="evidence" value="ECO:0007669"/>
    <property type="project" value="UniProtKB-SubCell"/>
</dbReference>
<dbReference type="HAMAP" id="MF_00140_B">
    <property type="entry name" value="Trp_tRNA_synth_B"/>
    <property type="match status" value="1"/>
</dbReference>
<dbReference type="GO" id="GO:0006436">
    <property type="term" value="P:tryptophanyl-tRNA aminoacylation"/>
    <property type="evidence" value="ECO:0007669"/>
    <property type="project" value="InterPro"/>
</dbReference>
<evidence type="ECO:0000256" key="2">
    <source>
        <dbReference type="ARBA" id="ARBA00005594"/>
    </source>
</evidence>
<comment type="catalytic activity">
    <reaction evidence="9">
        <text>tRNA(Trp) + L-tryptophan + ATP = L-tryptophyl-tRNA(Trp) + AMP + diphosphate + H(+)</text>
        <dbReference type="Rhea" id="RHEA:24080"/>
        <dbReference type="Rhea" id="RHEA-COMP:9671"/>
        <dbReference type="Rhea" id="RHEA-COMP:9705"/>
        <dbReference type="ChEBI" id="CHEBI:15378"/>
        <dbReference type="ChEBI" id="CHEBI:30616"/>
        <dbReference type="ChEBI" id="CHEBI:33019"/>
        <dbReference type="ChEBI" id="CHEBI:57912"/>
        <dbReference type="ChEBI" id="CHEBI:78442"/>
        <dbReference type="ChEBI" id="CHEBI:78535"/>
        <dbReference type="ChEBI" id="CHEBI:456215"/>
        <dbReference type="EC" id="6.1.1.2"/>
    </reaction>
</comment>
<dbReference type="PROSITE" id="PS00178">
    <property type="entry name" value="AA_TRNA_LIGASE_I"/>
    <property type="match status" value="1"/>
</dbReference>
<dbReference type="Pfam" id="PF00579">
    <property type="entry name" value="tRNA-synt_1b"/>
    <property type="match status" value="1"/>
</dbReference>
<proteinExistence type="inferred from homology"/>
<dbReference type="FunFam" id="1.10.240.10:FF:000005">
    <property type="entry name" value="Tryptophan--tRNA ligase"/>
    <property type="match status" value="1"/>
</dbReference>
<dbReference type="InterPro" id="IPR024109">
    <property type="entry name" value="Trp-tRNA-ligase_bac-type"/>
</dbReference>
<keyword evidence="6" id="KW-0067">ATP-binding</keyword>
<evidence type="ECO:0000256" key="9">
    <source>
        <dbReference type="ARBA" id="ARBA00049929"/>
    </source>
</evidence>
<dbReference type="GO" id="GO:0004830">
    <property type="term" value="F:tryptophan-tRNA ligase activity"/>
    <property type="evidence" value="ECO:0007669"/>
    <property type="project" value="UniProtKB-EC"/>
</dbReference>
<comment type="subcellular location">
    <subcellularLocation>
        <location evidence="1">Mitochondrion</location>
    </subcellularLocation>
</comment>
<keyword evidence="8" id="KW-0030">Aminoacyl-tRNA synthetase</keyword>
<gene>
    <name evidence="10" type="ORF">METZ01_LOCUS60253</name>
</gene>
<keyword evidence="7" id="KW-0648">Protein biosynthesis</keyword>
<evidence type="ECO:0000256" key="5">
    <source>
        <dbReference type="ARBA" id="ARBA00022741"/>
    </source>
</evidence>
<dbReference type="InterPro" id="IPR001412">
    <property type="entry name" value="aa-tRNA-synth_I_CS"/>
</dbReference>
<keyword evidence="4" id="KW-0436">Ligase</keyword>
<comment type="similarity">
    <text evidence="2">Belongs to the class-I aminoacyl-tRNA synthetase family.</text>
</comment>
<evidence type="ECO:0000256" key="7">
    <source>
        <dbReference type="ARBA" id="ARBA00022917"/>
    </source>
</evidence>
<keyword evidence="5" id="KW-0547">Nucleotide-binding</keyword>
<name>A0A381SVD3_9ZZZZ</name>
<sequence>MTPSNNIIKKKHLRVLSGIQPSGHLHLGNYFGMMSRMIHYQQENDLFCFIVNYHALTTTQEKELLKKNTFYSAVDFLALGIDPEKSTFWIQGDLPQVAELTWLLSSVTSLGLMERSTSYKDKVAKGIIPNMGLFSYPVLMAADILLFGSDIVPVGKDQKQHLEITRDIALKFNHTYGNVFVIPKPDIEEDSMLVPGIDGQKMSKSYGNTIPIFIDEKELEKCIMSIVTDSAPVNEPKDKNTPLFNIYSLFLNKNEQQELIERYDSPGLRYGDVKKELIERIKAHFDPYREKRNYLLDHPDDVHQILETGAKKATEIAERYLFHVREAMGLNYVNV</sequence>
<dbReference type="GO" id="GO:0005524">
    <property type="term" value="F:ATP binding"/>
    <property type="evidence" value="ECO:0007669"/>
    <property type="project" value="UniProtKB-KW"/>
</dbReference>
<evidence type="ECO:0000313" key="10">
    <source>
        <dbReference type="EMBL" id="SVA07399.1"/>
    </source>
</evidence>
<dbReference type="InterPro" id="IPR002305">
    <property type="entry name" value="aa-tRNA-synth_Ic"/>
</dbReference>
<dbReference type="SUPFAM" id="SSF52374">
    <property type="entry name" value="Nucleotidylyl transferase"/>
    <property type="match status" value="1"/>
</dbReference>
<dbReference type="PRINTS" id="PR01039">
    <property type="entry name" value="TRNASYNTHTRP"/>
</dbReference>
<dbReference type="AlphaFoldDB" id="A0A381SVD3"/>
<accession>A0A381SVD3</accession>
<dbReference type="PANTHER" id="PTHR43766">
    <property type="entry name" value="TRYPTOPHAN--TRNA LIGASE, MITOCHONDRIAL"/>
    <property type="match status" value="1"/>
</dbReference>
<dbReference type="PANTHER" id="PTHR43766:SF1">
    <property type="entry name" value="TRYPTOPHAN--TRNA LIGASE, MITOCHONDRIAL"/>
    <property type="match status" value="1"/>
</dbReference>
<reference evidence="10" key="1">
    <citation type="submission" date="2018-05" db="EMBL/GenBank/DDBJ databases">
        <authorList>
            <person name="Lanie J.A."/>
            <person name="Ng W.-L."/>
            <person name="Kazmierczak K.M."/>
            <person name="Andrzejewski T.M."/>
            <person name="Davidsen T.M."/>
            <person name="Wayne K.J."/>
            <person name="Tettelin H."/>
            <person name="Glass J.I."/>
            <person name="Rusch D."/>
            <person name="Podicherti R."/>
            <person name="Tsui H.-C.T."/>
            <person name="Winkler M.E."/>
        </authorList>
    </citation>
    <scope>NUCLEOTIDE SEQUENCE</scope>
</reference>
<dbReference type="GO" id="GO:0005829">
    <property type="term" value="C:cytosol"/>
    <property type="evidence" value="ECO:0007669"/>
    <property type="project" value="TreeGrafter"/>
</dbReference>
<dbReference type="InterPro" id="IPR014729">
    <property type="entry name" value="Rossmann-like_a/b/a_fold"/>
</dbReference>
<dbReference type="Gene3D" id="3.40.50.620">
    <property type="entry name" value="HUPs"/>
    <property type="match status" value="1"/>
</dbReference>
<protein>
    <recommendedName>
        <fullName evidence="3">tryptophan--tRNA ligase</fullName>
        <ecNumber evidence="3">6.1.1.2</ecNumber>
    </recommendedName>
</protein>
<dbReference type="EC" id="6.1.1.2" evidence="3"/>
<evidence type="ECO:0000256" key="6">
    <source>
        <dbReference type="ARBA" id="ARBA00022840"/>
    </source>
</evidence>
<organism evidence="10">
    <name type="scientific">marine metagenome</name>
    <dbReference type="NCBI Taxonomy" id="408172"/>
    <lineage>
        <taxon>unclassified sequences</taxon>
        <taxon>metagenomes</taxon>
        <taxon>ecological metagenomes</taxon>
    </lineage>
</organism>
<dbReference type="InterPro" id="IPR050203">
    <property type="entry name" value="Trp-tRNA_synthetase"/>
</dbReference>
<dbReference type="NCBIfam" id="TIGR00233">
    <property type="entry name" value="trpS"/>
    <property type="match status" value="1"/>
</dbReference>
<dbReference type="CDD" id="cd00806">
    <property type="entry name" value="TrpRS_core"/>
    <property type="match status" value="1"/>
</dbReference>
<evidence type="ECO:0000256" key="4">
    <source>
        <dbReference type="ARBA" id="ARBA00022598"/>
    </source>
</evidence>
<dbReference type="InterPro" id="IPR002306">
    <property type="entry name" value="Trp-tRNA-ligase"/>
</dbReference>
<evidence type="ECO:0000256" key="8">
    <source>
        <dbReference type="ARBA" id="ARBA00023146"/>
    </source>
</evidence>
<dbReference type="EMBL" id="UINC01003562">
    <property type="protein sequence ID" value="SVA07399.1"/>
    <property type="molecule type" value="Genomic_DNA"/>
</dbReference>
<evidence type="ECO:0000256" key="1">
    <source>
        <dbReference type="ARBA" id="ARBA00004173"/>
    </source>
</evidence>
<evidence type="ECO:0000256" key="3">
    <source>
        <dbReference type="ARBA" id="ARBA00013161"/>
    </source>
</evidence>